<name>A0A9W7AUQ7_9STRA</name>
<feature type="compositionally biased region" description="Gly residues" evidence="7">
    <location>
        <begin position="1252"/>
        <end position="1263"/>
    </location>
</feature>
<feature type="coiled-coil region" evidence="6">
    <location>
        <begin position="1092"/>
        <end position="1119"/>
    </location>
</feature>
<keyword evidence="3" id="KW-0963">Cytoplasm</keyword>
<feature type="compositionally biased region" description="Polar residues" evidence="7">
    <location>
        <begin position="200"/>
        <end position="209"/>
    </location>
</feature>
<dbReference type="PANTHER" id="PTHR23157">
    <property type="entry name" value="GRIP AND COILED-COIL DOMAIN-CONTAINING PROTEIN 1"/>
    <property type="match status" value="1"/>
</dbReference>
<sequence length="1353" mass="147814">MFNTPGPNQNPDDAAQTPSNGFAQLGSSFKAFGSQLKAQTEKLSEKAAETFQTPAGSEPGLTKDGIPKQEELMQLCMKMSKKVKNLQAQKKDLTEIVKSQVQSQTNFVNFYTSEVVMTVDMATFGEPMTSTPPNPNSTVKPPPSINVKALKDAWRSADEQRGLMMQDMQREIQNIVAKHQAELQALEKKHEEQLQLQSVFGAPDSQSLRDNVAPSPPPSERSKAEVAQLNSTIENLNAKLAQVQAEAKKEKDAGDATRAKLKHVQEEAEKSKSGYSQAVTSLTQTHTTKLAGLQRVLEDAKGENEALSKQLTSTKETTVSTDELTKLQKAHKETLASFTDLQQSSATEISILTNHLSQAKQAAATATSELSSSKTKFQADIDEKDTKITNLNQSISAVQQTLKSSDEKLKTTTAELKTAKNDAEVKQTQVAANNNKLKNLEEQSATEKMTLTNSVSNLTSELASLKKINASLTESVHSKESSEGEQAAALRKNLTDMQKSHDAAVAKFKDQGAQLQARIKELTDLHSTSTQKLRDDFASKGKEKDEALVVAKSEVAKLQEEVKTNKASLESLKSSHAQEVKKLQARAEDGGKGVQTAQAELTQLRAVVEGLEGKVKAADDLMAKGQRQLVDKVKELEAAEKIQIDVRGKLACAIKEGEETEGKFKAESSAAASREEKLKAENAAISARLEALNSEASGAFEALNGQVETLTKTLKEKEEEAEKLKEALKFEILKYKQVVEREETLKAENAAVASREEKLKAENAAISASVSATSSGLSEQVAQLTETLTSSGADAERMREAMKAETEKFQAAMEEKMSEVERLTGVVKAIKQRLAQMTEEKQRGANEHAEELKRIQADQSNEANFVQNEIKSKSEENKRLSDKLKEIMVVEENTKKSLQAVESALAQKKNELVEIRVELEGMQKAKAFADSKVGDMQKLSADLDSFKSSEKKHEESNATLTTENVRLTGLVQRLQSDAESAEVKYGQRTALVGVLESELNEAKEKMNVYEEKFKTSEEDSERLEGEGASAKEEVKRLEGELATEKAKVEAAVKEGKLKAEKAQAMTEKRMTVELEKVRKDMNKKSMAAQELYKSQETQYKTLLEEKDKLQEEVDSGSASDRKIFELASKQSNREASTAVEIESRDLAVQRMIETLVGKDSEMADMEVKYEEIKKQLDDYSRKSRRNDVNVDYLKGVLVKYLSLPTGSSERKSLLSVIATLLQFGPEDYTTIEDGYKQTSWFWGAIAPKEIGTGTGGKSGGGVGVQQKPAARSPRENGGGGGSAVKAALKAAPKAAAATAPPVAPANLAQVGSTESPTAAAKQNIGEVKVARLTKAAGVPDQQESRRKRTSMQF</sequence>
<evidence type="ECO:0000256" key="2">
    <source>
        <dbReference type="ARBA" id="ARBA00004496"/>
    </source>
</evidence>
<protein>
    <recommendedName>
        <fullName evidence="8">GRIP domain-containing protein</fullName>
    </recommendedName>
</protein>
<dbReference type="PROSITE" id="PS50913">
    <property type="entry name" value="GRIP"/>
    <property type="match status" value="1"/>
</dbReference>
<dbReference type="Proteomes" id="UP001162640">
    <property type="component" value="Unassembled WGS sequence"/>
</dbReference>
<comment type="subcellular location">
    <subcellularLocation>
        <location evidence="2">Cytoplasm</location>
    </subcellularLocation>
    <subcellularLocation>
        <location evidence="1">Endomembrane system</location>
        <topology evidence="1">Peripheral membrane protein</topology>
    </subcellularLocation>
</comment>
<dbReference type="Gene3D" id="1.10.220.60">
    <property type="entry name" value="GRIP domain"/>
    <property type="match status" value="1"/>
</dbReference>
<comment type="caution">
    <text evidence="9">The sequence shown here is derived from an EMBL/GenBank/DDBJ whole genome shotgun (WGS) entry which is preliminary data.</text>
</comment>
<dbReference type="PANTHER" id="PTHR23157:SF25">
    <property type="entry name" value="GRIP AND COILED-COIL DOMAIN-CONTAINING PROTEIN 1"/>
    <property type="match status" value="1"/>
</dbReference>
<feature type="coiled-coil region" evidence="6">
    <location>
        <begin position="795"/>
        <end position="925"/>
    </location>
</feature>
<organism evidence="9 10">
    <name type="scientific">Triparma laevis f. inornata</name>
    <dbReference type="NCBI Taxonomy" id="1714386"/>
    <lineage>
        <taxon>Eukaryota</taxon>
        <taxon>Sar</taxon>
        <taxon>Stramenopiles</taxon>
        <taxon>Ochrophyta</taxon>
        <taxon>Bolidophyceae</taxon>
        <taxon>Parmales</taxon>
        <taxon>Triparmaceae</taxon>
        <taxon>Triparma</taxon>
    </lineage>
</organism>
<evidence type="ECO:0000256" key="1">
    <source>
        <dbReference type="ARBA" id="ARBA00004184"/>
    </source>
</evidence>
<feature type="coiled-coil region" evidence="6">
    <location>
        <begin position="69"/>
        <end position="96"/>
    </location>
</feature>
<feature type="compositionally biased region" description="Basic and acidic residues" evidence="7">
    <location>
        <begin position="247"/>
        <end position="272"/>
    </location>
</feature>
<feature type="region of interest" description="Disordered" evidence="7">
    <location>
        <begin position="1"/>
        <end position="26"/>
    </location>
</feature>
<feature type="coiled-coil region" evidence="6">
    <location>
        <begin position="992"/>
        <end position="1054"/>
    </location>
</feature>
<evidence type="ECO:0000313" key="10">
    <source>
        <dbReference type="Proteomes" id="UP001162640"/>
    </source>
</evidence>
<feature type="coiled-coil region" evidence="6">
    <location>
        <begin position="555"/>
        <end position="614"/>
    </location>
</feature>
<feature type="region of interest" description="Disordered" evidence="7">
    <location>
        <begin position="1252"/>
        <end position="1284"/>
    </location>
</feature>
<dbReference type="GO" id="GO:0005794">
    <property type="term" value="C:Golgi apparatus"/>
    <property type="evidence" value="ECO:0007669"/>
    <property type="project" value="TreeGrafter"/>
</dbReference>
<proteinExistence type="predicted"/>
<gene>
    <name evidence="9" type="ORF">TL16_g06895</name>
</gene>
<evidence type="ECO:0000256" key="7">
    <source>
        <dbReference type="SAM" id="MobiDB-lite"/>
    </source>
</evidence>
<dbReference type="InterPro" id="IPR051952">
    <property type="entry name" value="Golgi-autophagy_related"/>
</dbReference>
<accession>A0A9W7AUQ7</accession>
<dbReference type="EMBL" id="BLQM01000213">
    <property type="protein sequence ID" value="GMH75862.1"/>
    <property type="molecule type" value="Genomic_DNA"/>
</dbReference>
<keyword evidence="4 6" id="KW-0175">Coiled coil</keyword>
<feature type="coiled-coil region" evidence="6">
    <location>
        <begin position="675"/>
        <end position="734"/>
    </location>
</feature>
<keyword evidence="5" id="KW-0472">Membrane</keyword>
<feature type="coiled-coil region" evidence="6">
    <location>
        <begin position="290"/>
        <end position="317"/>
    </location>
</feature>
<feature type="region of interest" description="Disordered" evidence="7">
    <location>
        <begin position="40"/>
        <end position="66"/>
    </location>
</feature>
<feature type="region of interest" description="Disordered" evidence="7">
    <location>
        <begin position="200"/>
        <end position="223"/>
    </location>
</feature>
<dbReference type="SMART" id="SM00755">
    <property type="entry name" value="Grip"/>
    <property type="match status" value="1"/>
</dbReference>
<evidence type="ECO:0000256" key="4">
    <source>
        <dbReference type="ARBA" id="ARBA00023054"/>
    </source>
</evidence>
<feature type="region of interest" description="Disordered" evidence="7">
    <location>
        <begin position="247"/>
        <end position="276"/>
    </location>
</feature>
<evidence type="ECO:0000259" key="8">
    <source>
        <dbReference type="PROSITE" id="PS50913"/>
    </source>
</evidence>
<evidence type="ECO:0000256" key="6">
    <source>
        <dbReference type="SAM" id="Coils"/>
    </source>
</evidence>
<dbReference type="Pfam" id="PF01465">
    <property type="entry name" value="GRIP"/>
    <property type="match status" value="1"/>
</dbReference>
<evidence type="ECO:0000256" key="5">
    <source>
        <dbReference type="ARBA" id="ARBA00023136"/>
    </source>
</evidence>
<feature type="coiled-coil region" evidence="6">
    <location>
        <begin position="402"/>
        <end position="475"/>
    </location>
</feature>
<feature type="region of interest" description="Disordered" evidence="7">
    <location>
        <begin position="1334"/>
        <end position="1353"/>
    </location>
</feature>
<feature type="domain" description="GRIP" evidence="8">
    <location>
        <begin position="1183"/>
        <end position="1234"/>
    </location>
</feature>
<evidence type="ECO:0000256" key="3">
    <source>
        <dbReference type="ARBA" id="ARBA00022490"/>
    </source>
</evidence>
<evidence type="ECO:0000313" key="9">
    <source>
        <dbReference type="EMBL" id="GMH75862.1"/>
    </source>
</evidence>
<dbReference type="InterPro" id="IPR000237">
    <property type="entry name" value="GRIP_dom"/>
</dbReference>
<reference evidence="10" key="1">
    <citation type="journal article" date="2023" name="Commun. Biol.">
        <title>Genome analysis of Parmales, the sister group of diatoms, reveals the evolutionary specialization of diatoms from phago-mixotrophs to photoautotrophs.</title>
        <authorList>
            <person name="Ban H."/>
            <person name="Sato S."/>
            <person name="Yoshikawa S."/>
            <person name="Yamada K."/>
            <person name="Nakamura Y."/>
            <person name="Ichinomiya M."/>
            <person name="Sato N."/>
            <person name="Blanc-Mathieu R."/>
            <person name="Endo H."/>
            <person name="Kuwata A."/>
            <person name="Ogata H."/>
        </authorList>
    </citation>
    <scope>NUCLEOTIDE SEQUENCE [LARGE SCALE GENOMIC DNA]</scope>
</reference>